<feature type="domain" description="DUF3857" evidence="3">
    <location>
        <begin position="60"/>
        <end position="219"/>
    </location>
</feature>
<feature type="domain" description="Transglutaminase-like" evidence="2">
    <location>
        <begin position="277"/>
        <end position="350"/>
    </location>
</feature>
<dbReference type="STRING" id="573321.SAMN04488505_109178"/>
<evidence type="ECO:0000256" key="1">
    <source>
        <dbReference type="SAM" id="SignalP"/>
    </source>
</evidence>
<dbReference type="Pfam" id="PF12969">
    <property type="entry name" value="DUF3857"/>
    <property type="match status" value="1"/>
</dbReference>
<evidence type="ECO:0000313" key="4">
    <source>
        <dbReference type="EMBL" id="SEN29912.1"/>
    </source>
</evidence>
<keyword evidence="1" id="KW-0732">Signal</keyword>
<dbReference type="Gene3D" id="2.60.120.1130">
    <property type="match status" value="1"/>
</dbReference>
<dbReference type="InterPro" id="IPR024618">
    <property type="entry name" value="DUF3857"/>
</dbReference>
<organism evidence="4 5">
    <name type="scientific">Chitinophaga rupis</name>
    <dbReference type="NCBI Taxonomy" id="573321"/>
    <lineage>
        <taxon>Bacteria</taxon>
        <taxon>Pseudomonadati</taxon>
        <taxon>Bacteroidota</taxon>
        <taxon>Chitinophagia</taxon>
        <taxon>Chitinophagales</taxon>
        <taxon>Chitinophagaceae</taxon>
        <taxon>Chitinophaga</taxon>
    </lineage>
</organism>
<dbReference type="RefSeq" id="WP_162277679.1">
    <property type="nucleotide sequence ID" value="NZ_FOBB01000009.1"/>
</dbReference>
<dbReference type="Pfam" id="PF01841">
    <property type="entry name" value="Transglut_core"/>
    <property type="match status" value="1"/>
</dbReference>
<dbReference type="Gene3D" id="2.60.40.3140">
    <property type="match status" value="1"/>
</dbReference>
<feature type="chain" id="PRO_5011553861" evidence="1">
    <location>
        <begin position="24"/>
        <end position="639"/>
    </location>
</feature>
<evidence type="ECO:0000259" key="2">
    <source>
        <dbReference type="Pfam" id="PF01841"/>
    </source>
</evidence>
<dbReference type="Proteomes" id="UP000198984">
    <property type="component" value="Unassembled WGS sequence"/>
</dbReference>
<keyword evidence="5" id="KW-1185">Reference proteome</keyword>
<sequence>MRTLLLSFSCCCLFLLTTAIAKAGDPEYPAATIPAELKAGAHAVKRWEEVQFKLTGTGEARLINHYVITVLDESGAKYARMVEWYDKLRTIRSIHGVLYDASGKAIKKLKQSDVTDEAYLDGSSMVTDDRLKRHSFYYSVYPYTVEYEVTVDYNCTAFFPDWVPQDARDMAVEQSHLLVSVPLAYQLRYRQVLYEGAPQVTTEKDIRTYTWEAKQIKARPDEIMAPAWRRRTTAVLLAPSGFEMGAYKGSMNSWEEYGRFTYVLNKDRDVLPAAVKQTVHQLADGVSDPSEKIRVLYQYLQQHTRYVGIQLGIGGWQTFDAEYVANKGYGDCKALSNYMCALLKEAGITAYCTLVHAGEGQIAFESDFPSNQFNHMIACVPRGKDTTWLECTSAYLPAGYLSGFTADRPVLIITENGGKLIHTPAYGPLQNQQLRRLEAHITPEGNVQAKVRTISTGMQQDDLLQRLHESSREKLMEWIRTALSLPSYDVNRYNCLEQHDTLPAIEEQLDITARNYVAISGKRMFIEPNVLNKSSLRINTEEQRRSDIQRVFAYTDVDTVLLTIPGGYTVEALPKPTLLKSRFGTYASVALVKDSTITYIRTVQGNAGTFPASTFPELEQYYEGMYKADRGKIVLVKKE</sequence>
<evidence type="ECO:0000313" key="5">
    <source>
        <dbReference type="Proteomes" id="UP000198984"/>
    </source>
</evidence>
<protein>
    <submittedName>
        <fullName evidence="4">Transglutaminase-like superfamily protein</fullName>
    </submittedName>
</protein>
<dbReference type="AlphaFoldDB" id="A0A1H8FE10"/>
<accession>A0A1H8FE10</accession>
<dbReference type="SUPFAM" id="SSF54001">
    <property type="entry name" value="Cysteine proteinases"/>
    <property type="match status" value="1"/>
</dbReference>
<dbReference type="EMBL" id="FOBB01000009">
    <property type="protein sequence ID" value="SEN29912.1"/>
    <property type="molecule type" value="Genomic_DNA"/>
</dbReference>
<evidence type="ECO:0000259" key="3">
    <source>
        <dbReference type="Pfam" id="PF12969"/>
    </source>
</evidence>
<dbReference type="Gene3D" id="3.10.620.30">
    <property type="match status" value="1"/>
</dbReference>
<dbReference type="InterPro" id="IPR038765">
    <property type="entry name" value="Papain-like_cys_pep_sf"/>
</dbReference>
<dbReference type="OrthoDB" id="8595007at2"/>
<proteinExistence type="predicted"/>
<feature type="signal peptide" evidence="1">
    <location>
        <begin position="1"/>
        <end position="23"/>
    </location>
</feature>
<name>A0A1H8FE10_9BACT</name>
<gene>
    <name evidence="4" type="ORF">SAMN04488505_109178</name>
</gene>
<reference evidence="4 5" key="1">
    <citation type="submission" date="2016-10" db="EMBL/GenBank/DDBJ databases">
        <authorList>
            <person name="de Groot N.N."/>
        </authorList>
    </citation>
    <scope>NUCLEOTIDE SEQUENCE [LARGE SCALE GENOMIC DNA]</scope>
    <source>
        <strain evidence="4 5">DSM 21039</strain>
    </source>
</reference>
<dbReference type="InterPro" id="IPR002931">
    <property type="entry name" value="Transglutaminase-like"/>
</dbReference>